<evidence type="ECO:0000256" key="3">
    <source>
        <dbReference type="ARBA" id="ARBA00022694"/>
    </source>
</evidence>
<dbReference type="Pfam" id="PF13484">
    <property type="entry name" value="Fer4_16"/>
    <property type="match status" value="1"/>
</dbReference>
<evidence type="ECO:0000313" key="8">
    <source>
        <dbReference type="Proteomes" id="UP000253490"/>
    </source>
</evidence>
<protein>
    <submittedName>
        <fullName evidence="7">Epoxyqueuosine reductase</fullName>
    </submittedName>
</protein>
<dbReference type="PANTHER" id="PTHR30002:SF4">
    <property type="entry name" value="EPOXYQUEUOSINE REDUCTASE"/>
    <property type="match status" value="1"/>
</dbReference>
<dbReference type="InterPro" id="IPR017896">
    <property type="entry name" value="4Fe4S_Fe-S-bd"/>
</dbReference>
<evidence type="ECO:0000256" key="1">
    <source>
        <dbReference type="ARBA" id="ARBA00022485"/>
    </source>
</evidence>
<keyword evidence="1" id="KW-0411">Iron-sulfur</keyword>
<keyword evidence="1" id="KW-0479">Metal-binding</keyword>
<dbReference type="Gene3D" id="3.30.70.20">
    <property type="match status" value="1"/>
</dbReference>
<dbReference type="EMBL" id="QNRX01000002">
    <property type="protein sequence ID" value="RBP69047.1"/>
    <property type="molecule type" value="Genomic_DNA"/>
</dbReference>
<evidence type="ECO:0000313" key="7">
    <source>
        <dbReference type="EMBL" id="RBP69047.1"/>
    </source>
</evidence>
<dbReference type="PANTHER" id="PTHR30002">
    <property type="entry name" value="EPOXYQUEUOSINE REDUCTASE"/>
    <property type="match status" value="1"/>
</dbReference>
<proteinExistence type="predicted"/>
<dbReference type="AlphaFoldDB" id="A0A366IG37"/>
<keyword evidence="4" id="KW-0671">Queuosine biosynthesis</keyword>
<dbReference type="GO" id="GO:0051539">
    <property type="term" value="F:4 iron, 4 sulfur cluster binding"/>
    <property type="evidence" value="ECO:0007669"/>
    <property type="project" value="UniProtKB-KW"/>
</dbReference>
<dbReference type="SUPFAM" id="SSF46548">
    <property type="entry name" value="alpha-helical ferredoxin"/>
    <property type="match status" value="1"/>
</dbReference>
<organism evidence="7 8">
    <name type="scientific">Alkalibaculum bacchi</name>
    <dbReference type="NCBI Taxonomy" id="645887"/>
    <lineage>
        <taxon>Bacteria</taxon>
        <taxon>Bacillati</taxon>
        <taxon>Bacillota</taxon>
        <taxon>Clostridia</taxon>
        <taxon>Eubacteriales</taxon>
        <taxon>Eubacteriaceae</taxon>
        <taxon>Alkalibaculum</taxon>
    </lineage>
</organism>
<dbReference type="GO" id="GO:0008616">
    <property type="term" value="P:tRNA queuosine(34) biosynthetic process"/>
    <property type="evidence" value="ECO:0007669"/>
    <property type="project" value="UniProtKB-KW"/>
</dbReference>
<keyword evidence="3" id="KW-0819">tRNA processing</keyword>
<dbReference type="Pfam" id="PF08331">
    <property type="entry name" value="QueG_DUF1730"/>
    <property type="match status" value="1"/>
</dbReference>
<evidence type="ECO:0000259" key="6">
    <source>
        <dbReference type="PROSITE" id="PS51379"/>
    </source>
</evidence>
<comment type="caution">
    <text evidence="7">The sequence shown here is derived from an EMBL/GenBank/DDBJ whole genome shotgun (WGS) entry which is preliminary data.</text>
</comment>
<dbReference type="RefSeq" id="WP_113919615.1">
    <property type="nucleotide sequence ID" value="NZ_QNRX01000002.1"/>
</dbReference>
<reference evidence="7 8" key="1">
    <citation type="submission" date="2018-06" db="EMBL/GenBank/DDBJ databases">
        <title>Genomic Encyclopedia of Type Strains, Phase IV (KMG-IV): sequencing the most valuable type-strain genomes for metagenomic binning, comparative biology and taxonomic classification.</title>
        <authorList>
            <person name="Goeker M."/>
        </authorList>
    </citation>
    <scope>NUCLEOTIDE SEQUENCE [LARGE SCALE GENOMIC DNA]</scope>
    <source>
        <strain evidence="7 8">DSM 22112</strain>
    </source>
</reference>
<evidence type="ECO:0000256" key="2">
    <source>
        <dbReference type="ARBA" id="ARBA00022490"/>
    </source>
</evidence>
<dbReference type="Proteomes" id="UP000253490">
    <property type="component" value="Unassembled WGS sequence"/>
</dbReference>
<accession>A0A366IG37</accession>
<name>A0A366IG37_9FIRM</name>
<dbReference type="NCBIfam" id="TIGR00276">
    <property type="entry name" value="tRNA epoxyqueuosine(34) reductase QueG"/>
    <property type="match status" value="1"/>
</dbReference>
<evidence type="ECO:0000256" key="5">
    <source>
        <dbReference type="ARBA" id="ARBA00023002"/>
    </source>
</evidence>
<dbReference type="OrthoDB" id="9784571at2"/>
<dbReference type="PROSITE" id="PS51379">
    <property type="entry name" value="4FE4S_FER_2"/>
    <property type="match status" value="1"/>
</dbReference>
<gene>
    <name evidence="7" type="ORF">DES36_102191</name>
</gene>
<evidence type="ECO:0000256" key="4">
    <source>
        <dbReference type="ARBA" id="ARBA00022785"/>
    </source>
</evidence>
<keyword evidence="5" id="KW-0560">Oxidoreductase</keyword>
<dbReference type="InterPro" id="IPR004453">
    <property type="entry name" value="QueG"/>
</dbReference>
<dbReference type="InterPro" id="IPR013542">
    <property type="entry name" value="QueG_DUF1730"/>
</dbReference>
<feature type="domain" description="4Fe-4S ferredoxin-type" evidence="6">
    <location>
        <begin position="172"/>
        <end position="201"/>
    </location>
</feature>
<keyword evidence="8" id="KW-1185">Reference proteome</keyword>
<keyword evidence="2" id="KW-0963">Cytoplasm</keyword>
<keyword evidence="1" id="KW-0408">Iron</keyword>
<keyword evidence="1" id="KW-0004">4Fe-4S</keyword>
<sequence>MKDRIIEEAKKLNIDLIGFTNADVFHEAKSAIEDRIDKENLSPFLPLDLEKNTNPLKVWDEAKSIISIGIFYKHDILFGEDESNGGKISRVAWGKDYHIVLMDKMNRLMSTIQAIYPQLEYKPFTDSGFLLDRAIAERSGLGYYGKNGFIINPLYGSYIFLGHILVNVDIEENAKKMNSKCGPCKRCITACPTGALEEGQGFRSKKCISYLTQKKEFLNREERKSLGNSLYGCDICQEVCPMNKGSLLSKEGQFAPDLSTVKPKLKDLLKMDNKTFKKNYGSTAAGWRGKKNLQRNAIIVAGNVQSEENFRLLIDTLKDNRPDIRLYAMLSLLEYGEKGRVLVEKSLVLEDEEFKQKYVESGKLKGED</sequence>
<dbReference type="GO" id="GO:0052693">
    <property type="term" value="F:epoxyqueuosine reductase activity"/>
    <property type="evidence" value="ECO:0007669"/>
    <property type="project" value="TreeGrafter"/>
</dbReference>